<evidence type="ECO:0000256" key="9">
    <source>
        <dbReference type="ARBA" id="ARBA00022989"/>
    </source>
</evidence>
<proteinExistence type="inferred from homology"/>
<dbReference type="Pfam" id="PF01292">
    <property type="entry name" value="Ni_hydr_CYTB"/>
    <property type="match status" value="1"/>
</dbReference>
<evidence type="ECO:0000313" key="17">
    <source>
        <dbReference type="EMBL" id="MDH0755246.1"/>
    </source>
</evidence>
<dbReference type="EMBL" id="CP146691">
    <property type="protein sequence ID" value="WWY20734.1"/>
    <property type="molecule type" value="Genomic_DNA"/>
</dbReference>
<evidence type="ECO:0000256" key="8">
    <source>
        <dbReference type="ARBA" id="ARBA00022982"/>
    </source>
</evidence>
<dbReference type="EMBL" id="JACGCU010000026">
    <property type="protein sequence ID" value="MBA6060618.1"/>
    <property type="molecule type" value="Genomic_DNA"/>
</dbReference>
<sequence>MQARKYAWQQILLHWVSALVIIWVLLSGFYVAHLNVTPTTFHLVAFVNVAMTTLFIPIFLLRWLLRRTLFKPGSLEGAARGERIAHLVHEGLYWTTAIVLLSGVLMMDRPIDVFGWFTLAPLLSEPFWHGLWFKVHICACLLLALGVSVHIGAVVLHELAGRRVLRRMLP</sequence>
<evidence type="ECO:0000313" key="21">
    <source>
        <dbReference type="Proteomes" id="UP001160152"/>
    </source>
</evidence>
<reference evidence="19 20" key="1">
    <citation type="submission" date="2020-07" db="EMBL/GenBank/DDBJ databases">
        <title>Diversity of carbapenemase encoding genes among Pseudomonas putida group clinical isolates in a tertiary Brazilian hospital.</title>
        <authorList>
            <person name="Alberto-Lei F."/>
            <person name="Nodari C.S."/>
            <person name="Streling A.P."/>
            <person name="Paulino J.T."/>
            <person name="Bessa-Neto F.O."/>
            <person name="Cayo R."/>
            <person name="Gales A.C."/>
        </authorList>
    </citation>
    <scope>NUCLEOTIDE SEQUENCE [LARGE SCALE GENOMIC DNA]</scope>
    <source>
        <strain evidence="16 20">12273</strain>
        <strain evidence="15 19">14535</strain>
    </source>
</reference>
<dbReference type="InterPro" id="IPR011577">
    <property type="entry name" value="Cyt_b561_bac/Ni-Hgenase"/>
</dbReference>
<name>A0A7W2LKI0_9PSED</name>
<comment type="cofactor">
    <cofactor evidence="1">
        <name>heme b</name>
        <dbReference type="ChEBI" id="CHEBI:60344"/>
    </cofactor>
</comment>
<dbReference type="PANTHER" id="PTHR30529">
    <property type="entry name" value="CYTOCHROME B561"/>
    <property type="match status" value="1"/>
</dbReference>
<evidence type="ECO:0000256" key="13">
    <source>
        <dbReference type="SAM" id="Phobius"/>
    </source>
</evidence>
<evidence type="ECO:0000256" key="3">
    <source>
        <dbReference type="ARBA" id="ARBA00022448"/>
    </source>
</evidence>
<evidence type="ECO:0000256" key="6">
    <source>
        <dbReference type="ARBA" id="ARBA00022692"/>
    </source>
</evidence>
<evidence type="ECO:0000256" key="2">
    <source>
        <dbReference type="ARBA" id="ARBA00004651"/>
    </source>
</evidence>
<evidence type="ECO:0000256" key="12">
    <source>
        <dbReference type="ARBA" id="ARBA00037975"/>
    </source>
</evidence>
<evidence type="ECO:0000259" key="14">
    <source>
        <dbReference type="Pfam" id="PF01292"/>
    </source>
</evidence>
<feature type="transmembrane region" description="Helical" evidence="13">
    <location>
        <begin position="43"/>
        <end position="65"/>
    </location>
</feature>
<feature type="transmembrane region" description="Helical" evidence="13">
    <location>
        <begin position="92"/>
        <end position="111"/>
    </location>
</feature>
<evidence type="ECO:0000256" key="10">
    <source>
        <dbReference type="ARBA" id="ARBA00023004"/>
    </source>
</evidence>
<keyword evidence="22" id="KW-1185">Reference proteome</keyword>
<evidence type="ECO:0000313" key="19">
    <source>
        <dbReference type="Proteomes" id="UP000556620"/>
    </source>
</evidence>
<dbReference type="GO" id="GO:0046872">
    <property type="term" value="F:metal ion binding"/>
    <property type="evidence" value="ECO:0007669"/>
    <property type="project" value="UniProtKB-KW"/>
</dbReference>
<evidence type="ECO:0000313" key="15">
    <source>
        <dbReference type="EMBL" id="MBA6060618.1"/>
    </source>
</evidence>
<evidence type="ECO:0000256" key="7">
    <source>
        <dbReference type="ARBA" id="ARBA00022723"/>
    </source>
</evidence>
<dbReference type="GO" id="GO:0005886">
    <property type="term" value="C:plasma membrane"/>
    <property type="evidence" value="ECO:0007669"/>
    <property type="project" value="UniProtKB-SubCell"/>
</dbReference>
<feature type="transmembrane region" description="Helical" evidence="13">
    <location>
        <begin position="12"/>
        <end position="31"/>
    </location>
</feature>
<evidence type="ECO:0000256" key="11">
    <source>
        <dbReference type="ARBA" id="ARBA00023136"/>
    </source>
</evidence>
<evidence type="ECO:0000256" key="1">
    <source>
        <dbReference type="ARBA" id="ARBA00001970"/>
    </source>
</evidence>
<keyword evidence="7" id="KW-0479">Metal-binding</keyword>
<dbReference type="SUPFAM" id="SSF81342">
    <property type="entry name" value="Transmembrane di-heme cytochromes"/>
    <property type="match status" value="1"/>
</dbReference>
<dbReference type="GO" id="GO:0009055">
    <property type="term" value="F:electron transfer activity"/>
    <property type="evidence" value="ECO:0007669"/>
    <property type="project" value="InterPro"/>
</dbReference>
<keyword evidence="5" id="KW-0349">Heme</keyword>
<evidence type="ECO:0000256" key="5">
    <source>
        <dbReference type="ARBA" id="ARBA00022617"/>
    </source>
</evidence>
<reference evidence="17 21" key="2">
    <citation type="submission" date="2022-09" db="EMBL/GenBank/DDBJ databases">
        <title>Intensive care unit water sources are persistently colonized with multi-drug resistant bacteria and are the site of extensive horizontal gene transfer of antibiotic resistance genes.</title>
        <authorList>
            <person name="Diorio-Toth L."/>
        </authorList>
    </citation>
    <scope>NUCLEOTIDE SEQUENCE [LARGE SCALE GENOMIC DNA]</scope>
    <source>
        <strain evidence="17 21">GD03901</strain>
    </source>
</reference>
<dbReference type="AlphaFoldDB" id="A0A7W2LKI0"/>
<dbReference type="Proteomes" id="UP001160152">
    <property type="component" value="Unassembled WGS sequence"/>
</dbReference>
<evidence type="ECO:0000313" key="20">
    <source>
        <dbReference type="Proteomes" id="UP000590738"/>
    </source>
</evidence>
<keyword evidence="4" id="KW-1003">Cell membrane</keyword>
<dbReference type="EMBL" id="JAOCBV010000001">
    <property type="protein sequence ID" value="MDH0755246.1"/>
    <property type="molecule type" value="Genomic_DNA"/>
</dbReference>
<evidence type="ECO:0000256" key="4">
    <source>
        <dbReference type="ARBA" id="ARBA00022475"/>
    </source>
</evidence>
<keyword evidence="9 13" id="KW-1133">Transmembrane helix</keyword>
<evidence type="ECO:0000313" key="16">
    <source>
        <dbReference type="EMBL" id="MBA6142564.1"/>
    </source>
</evidence>
<dbReference type="InterPro" id="IPR016174">
    <property type="entry name" value="Di-haem_cyt_TM"/>
</dbReference>
<evidence type="ECO:0000313" key="18">
    <source>
        <dbReference type="EMBL" id="WWY20734.1"/>
    </source>
</evidence>
<dbReference type="EMBL" id="JACGCZ010000011">
    <property type="protein sequence ID" value="MBA6142564.1"/>
    <property type="molecule type" value="Genomic_DNA"/>
</dbReference>
<keyword evidence="6 13" id="KW-0812">Transmembrane</keyword>
<dbReference type="Proteomes" id="UP000556620">
    <property type="component" value="Unassembled WGS sequence"/>
</dbReference>
<keyword evidence="8" id="KW-0249">Electron transport</keyword>
<gene>
    <name evidence="16" type="ORF">H4B97_08785</name>
    <name evidence="15" type="ORF">H4C44_15685</name>
    <name evidence="17" type="ORF">N5C70_00550</name>
    <name evidence="18" type="ORF">V9385_24540</name>
</gene>
<feature type="transmembrane region" description="Helical" evidence="13">
    <location>
        <begin position="131"/>
        <end position="156"/>
    </location>
</feature>
<keyword evidence="10" id="KW-0408">Iron</keyword>
<dbReference type="GO" id="GO:0020037">
    <property type="term" value="F:heme binding"/>
    <property type="evidence" value="ECO:0007669"/>
    <property type="project" value="TreeGrafter"/>
</dbReference>
<dbReference type="GO" id="GO:0022904">
    <property type="term" value="P:respiratory electron transport chain"/>
    <property type="evidence" value="ECO:0007669"/>
    <property type="project" value="InterPro"/>
</dbReference>
<keyword evidence="3" id="KW-0813">Transport</keyword>
<dbReference type="RefSeq" id="WP_029886142.1">
    <property type="nucleotide sequence ID" value="NZ_BLJG01000063.1"/>
</dbReference>
<organism evidence="16 20">
    <name type="scientific">Pseudomonas juntendi</name>
    <dbReference type="NCBI Taxonomy" id="2666183"/>
    <lineage>
        <taxon>Bacteria</taxon>
        <taxon>Pseudomonadati</taxon>
        <taxon>Pseudomonadota</taxon>
        <taxon>Gammaproteobacteria</taxon>
        <taxon>Pseudomonadales</taxon>
        <taxon>Pseudomonadaceae</taxon>
        <taxon>Pseudomonas</taxon>
    </lineage>
</organism>
<reference evidence="18 22" key="3">
    <citation type="submission" date="2024-03" db="EMBL/GenBank/DDBJ databases">
        <title>Pseudomonas juntendi.</title>
        <authorList>
            <person name="Liu Y."/>
        </authorList>
    </citation>
    <scope>NUCLEOTIDE SEQUENCE [LARGE SCALE GENOMIC DNA]</scope>
    <source>
        <strain evidence="18 22">L4046hy</strain>
    </source>
</reference>
<comment type="subcellular location">
    <subcellularLocation>
        <location evidence="2">Cell membrane</location>
        <topology evidence="2">Multi-pass membrane protein</topology>
    </subcellularLocation>
</comment>
<dbReference type="Proteomes" id="UP001375228">
    <property type="component" value="Chromosome"/>
</dbReference>
<dbReference type="Proteomes" id="UP000590738">
    <property type="component" value="Unassembled WGS sequence"/>
</dbReference>
<comment type="similarity">
    <text evidence="12">Belongs to the cytochrome b561 family.</text>
</comment>
<feature type="domain" description="Cytochrome b561 bacterial/Ni-hydrogenase" evidence="14">
    <location>
        <begin position="6"/>
        <end position="170"/>
    </location>
</feature>
<accession>A0A7W2LKI0</accession>
<keyword evidence="11 13" id="KW-0472">Membrane</keyword>
<dbReference type="PANTHER" id="PTHR30529:SF7">
    <property type="entry name" value="CYTOCHROME B561 BACTERIAL_NI-HYDROGENASE DOMAIN-CONTAINING PROTEIN"/>
    <property type="match status" value="1"/>
</dbReference>
<protein>
    <submittedName>
        <fullName evidence="16">Cytochrome b/b6 domain-containing protein</fullName>
    </submittedName>
</protein>
<evidence type="ECO:0000313" key="22">
    <source>
        <dbReference type="Proteomes" id="UP001375228"/>
    </source>
</evidence>
<dbReference type="InterPro" id="IPR052168">
    <property type="entry name" value="Cytochrome_b561_oxidase"/>
</dbReference>